<dbReference type="PROSITE" id="PS50043">
    <property type="entry name" value="HTH_LUXR_2"/>
    <property type="match status" value="1"/>
</dbReference>
<dbReference type="Pfam" id="PF00196">
    <property type="entry name" value="GerE"/>
    <property type="match status" value="1"/>
</dbReference>
<feature type="modified residue" description="4-aspartylphosphate" evidence="5">
    <location>
        <position position="55"/>
    </location>
</feature>
<dbReference type="Gene3D" id="3.40.50.2300">
    <property type="match status" value="1"/>
</dbReference>
<keyword evidence="4" id="KW-0804">Transcription</keyword>
<dbReference type="InterPro" id="IPR039420">
    <property type="entry name" value="WalR-like"/>
</dbReference>
<dbReference type="SMART" id="SM00448">
    <property type="entry name" value="REC"/>
    <property type="match status" value="1"/>
</dbReference>
<evidence type="ECO:0000259" key="7">
    <source>
        <dbReference type="PROSITE" id="PS50110"/>
    </source>
</evidence>
<evidence type="ECO:0000256" key="2">
    <source>
        <dbReference type="ARBA" id="ARBA00023015"/>
    </source>
</evidence>
<dbReference type="GO" id="GO:0006355">
    <property type="term" value="P:regulation of DNA-templated transcription"/>
    <property type="evidence" value="ECO:0007669"/>
    <property type="project" value="InterPro"/>
</dbReference>
<dbReference type="PANTHER" id="PTHR43214:SF24">
    <property type="entry name" value="TRANSCRIPTIONAL REGULATORY PROTEIN NARL-RELATED"/>
    <property type="match status" value="1"/>
</dbReference>
<dbReference type="RefSeq" id="WP_070015203.1">
    <property type="nucleotide sequence ID" value="NZ_LJGW01000081.1"/>
</dbReference>
<dbReference type="PANTHER" id="PTHR43214">
    <property type="entry name" value="TWO-COMPONENT RESPONSE REGULATOR"/>
    <property type="match status" value="1"/>
</dbReference>
<keyword evidence="3" id="KW-0238">DNA-binding</keyword>
<dbReference type="InterPro" id="IPR000792">
    <property type="entry name" value="Tscrpt_reg_LuxR_C"/>
</dbReference>
<evidence type="ECO:0000256" key="3">
    <source>
        <dbReference type="ARBA" id="ARBA00023125"/>
    </source>
</evidence>
<dbReference type="EMBL" id="LJGW01000081">
    <property type="protein sequence ID" value="OEV13338.1"/>
    <property type="molecule type" value="Genomic_DNA"/>
</dbReference>
<keyword evidence="1 5" id="KW-0597">Phosphoprotein</keyword>
<dbReference type="GO" id="GO:0003677">
    <property type="term" value="F:DNA binding"/>
    <property type="evidence" value="ECO:0007669"/>
    <property type="project" value="UniProtKB-KW"/>
</dbReference>
<organism evidence="8 9">
    <name type="scientific">Streptomyces nanshensis</name>
    <dbReference type="NCBI Taxonomy" id="518642"/>
    <lineage>
        <taxon>Bacteria</taxon>
        <taxon>Bacillati</taxon>
        <taxon>Actinomycetota</taxon>
        <taxon>Actinomycetes</taxon>
        <taxon>Kitasatosporales</taxon>
        <taxon>Streptomycetaceae</taxon>
        <taxon>Streptomyces</taxon>
    </lineage>
</organism>
<evidence type="ECO:0000256" key="1">
    <source>
        <dbReference type="ARBA" id="ARBA00022553"/>
    </source>
</evidence>
<comment type="caution">
    <text evidence="8">The sequence shown here is derived from an EMBL/GenBank/DDBJ whole genome shotgun (WGS) entry which is preliminary data.</text>
</comment>
<name>A0A1E7LB08_9ACTN</name>
<gene>
    <name evidence="8" type="ORF">AN218_03925</name>
</gene>
<dbReference type="SMART" id="SM00421">
    <property type="entry name" value="HTH_LUXR"/>
    <property type="match status" value="1"/>
</dbReference>
<evidence type="ECO:0000259" key="6">
    <source>
        <dbReference type="PROSITE" id="PS50043"/>
    </source>
</evidence>
<evidence type="ECO:0000256" key="4">
    <source>
        <dbReference type="ARBA" id="ARBA00023163"/>
    </source>
</evidence>
<reference evidence="8 9" key="1">
    <citation type="journal article" date="2016" name="Front. Microbiol.">
        <title>Comparative Genomics Analysis of Streptomyces Species Reveals Their Adaptation to the Marine Environment and Their Diversity at the Genomic Level.</title>
        <authorList>
            <person name="Tian X."/>
            <person name="Zhang Z."/>
            <person name="Yang T."/>
            <person name="Chen M."/>
            <person name="Li J."/>
            <person name="Chen F."/>
            <person name="Yang J."/>
            <person name="Li W."/>
            <person name="Zhang B."/>
            <person name="Zhang Z."/>
            <person name="Wu J."/>
            <person name="Zhang C."/>
            <person name="Long L."/>
            <person name="Xiao J."/>
        </authorList>
    </citation>
    <scope>NUCLEOTIDE SEQUENCE [LARGE SCALE GENOMIC DNA]</scope>
    <source>
        <strain evidence="8 9">SCSIO 10429</strain>
    </source>
</reference>
<protein>
    <submittedName>
        <fullName evidence="8">LuxR family transcriptional regulator</fullName>
    </submittedName>
</protein>
<dbReference type="PROSITE" id="PS50110">
    <property type="entry name" value="RESPONSE_REGULATORY"/>
    <property type="match status" value="1"/>
</dbReference>
<evidence type="ECO:0000256" key="5">
    <source>
        <dbReference type="PROSITE-ProRule" id="PRU00169"/>
    </source>
</evidence>
<dbReference type="InterPro" id="IPR011006">
    <property type="entry name" value="CheY-like_superfamily"/>
</dbReference>
<sequence>MSVRVLLADDEALVRSGLSMILQADPAINVVAEAGDGAQAVELARVHKPDLVLMDVRMPVMDGLAATEEIGRLPDPPKVVVLTTFDVDEYVHAALQAGAMGFLLKNTPPHELARAVRTVHDGDAMLAPSVTRRLISEFSARDNSRAVQARTRIEALTPRERDVLRLVGEGLSNGEIGTRLHMSQSTVKSHVTRLLTKLGCVNRVQIAIVAHDAGLPEG</sequence>
<dbReference type="InterPro" id="IPR001789">
    <property type="entry name" value="Sig_transdc_resp-reg_receiver"/>
</dbReference>
<dbReference type="PRINTS" id="PR00038">
    <property type="entry name" value="HTHLUXR"/>
</dbReference>
<dbReference type="InterPro" id="IPR058245">
    <property type="entry name" value="NreC/VraR/RcsB-like_REC"/>
</dbReference>
<proteinExistence type="predicted"/>
<dbReference type="CDD" id="cd17535">
    <property type="entry name" value="REC_NarL-like"/>
    <property type="match status" value="1"/>
</dbReference>
<dbReference type="PROSITE" id="PS00622">
    <property type="entry name" value="HTH_LUXR_1"/>
    <property type="match status" value="1"/>
</dbReference>
<dbReference type="SUPFAM" id="SSF52172">
    <property type="entry name" value="CheY-like"/>
    <property type="match status" value="1"/>
</dbReference>
<dbReference type="Pfam" id="PF00072">
    <property type="entry name" value="Response_reg"/>
    <property type="match status" value="1"/>
</dbReference>
<dbReference type="GO" id="GO:0000160">
    <property type="term" value="P:phosphorelay signal transduction system"/>
    <property type="evidence" value="ECO:0007669"/>
    <property type="project" value="InterPro"/>
</dbReference>
<feature type="domain" description="HTH luxR-type" evidence="6">
    <location>
        <begin position="149"/>
        <end position="214"/>
    </location>
</feature>
<dbReference type="CDD" id="cd06170">
    <property type="entry name" value="LuxR_C_like"/>
    <property type="match status" value="1"/>
</dbReference>
<keyword evidence="2" id="KW-0805">Transcription regulation</keyword>
<dbReference type="AlphaFoldDB" id="A0A1E7LB08"/>
<keyword evidence="9" id="KW-1185">Reference proteome</keyword>
<accession>A0A1E7LB08</accession>
<evidence type="ECO:0000313" key="9">
    <source>
        <dbReference type="Proteomes" id="UP000176005"/>
    </source>
</evidence>
<dbReference type="Proteomes" id="UP000176005">
    <property type="component" value="Unassembled WGS sequence"/>
</dbReference>
<dbReference type="SUPFAM" id="SSF46894">
    <property type="entry name" value="C-terminal effector domain of the bipartite response regulators"/>
    <property type="match status" value="1"/>
</dbReference>
<evidence type="ECO:0000313" key="8">
    <source>
        <dbReference type="EMBL" id="OEV13338.1"/>
    </source>
</evidence>
<dbReference type="InterPro" id="IPR016032">
    <property type="entry name" value="Sig_transdc_resp-reg_C-effctor"/>
</dbReference>
<feature type="domain" description="Response regulatory" evidence="7">
    <location>
        <begin position="4"/>
        <end position="120"/>
    </location>
</feature>
<dbReference type="PATRIC" id="fig|518642.10.peg.7007"/>